<dbReference type="PANTHER" id="PTHR35091:SF2">
    <property type="entry name" value="FLAGELLAR PROTEIN FLIL"/>
    <property type="match status" value="1"/>
</dbReference>
<evidence type="ECO:0000256" key="2">
    <source>
        <dbReference type="ARBA" id="ARBA00004162"/>
    </source>
</evidence>
<evidence type="ECO:0000313" key="12">
    <source>
        <dbReference type="EMBL" id="MBC3882839.1"/>
    </source>
</evidence>
<comment type="function">
    <text evidence="1 10">Controls the rotational direction of flagella during chemotaxis.</text>
</comment>
<comment type="subcellular location">
    <subcellularLocation>
        <location evidence="10">Cell inner membrane</location>
    </subcellularLocation>
    <subcellularLocation>
        <location evidence="2">Cell membrane</location>
        <topology evidence="2">Single-pass membrane protein</topology>
    </subcellularLocation>
</comment>
<gene>
    <name evidence="12" type="ORF">H8K36_15720</name>
</gene>
<dbReference type="AlphaFoldDB" id="A0A923KUM4"/>
<evidence type="ECO:0000256" key="5">
    <source>
        <dbReference type="ARBA" id="ARBA00022500"/>
    </source>
</evidence>
<keyword evidence="10" id="KW-0997">Cell inner membrane</keyword>
<proteinExistence type="inferred from homology"/>
<keyword evidence="5 10" id="KW-0145">Chemotaxis</keyword>
<keyword evidence="13" id="KW-1185">Reference proteome</keyword>
<feature type="signal peptide" evidence="11">
    <location>
        <begin position="1"/>
        <end position="27"/>
    </location>
</feature>
<keyword evidence="9 10" id="KW-0472">Membrane</keyword>
<evidence type="ECO:0000256" key="7">
    <source>
        <dbReference type="ARBA" id="ARBA00022779"/>
    </source>
</evidence>
<dbReference type="Proteomes" id="UP000627446">
    <property type="component" value="Unassembled WGS sequence"/>
</dbReference>
<keyword evidence="12" id="KW-0282">Flagellum</keyword>
<keyword evidence="4" id="KW-1003">Cell membrane</keyword>
<sequence>MILRYKRTIAMITMFIGMLAYSAGASANSGGSASASAAGAPTAHLEPFVVNLSSFDRYLQAVITLQVTATEVADKVKTYMPVVRHVVIMTLSSKDSADVQSSSGKKALVEELREKINKALNSKEHEGVSDVFFENFVIQ</sequence>
<reference evidence="12" key="1">
    <citation type="submission" date="2020-08" db="EMBL/GenBank/DDBJ databases">
        <title>Novel species isolated from subtropical streams in China.</title>
        <authorList>
            <person name="Lu H."/>
        </authorList>
    </citation>
    <scope>NUCLEOTIDE SEQUENCE</scope>
    <source>
        <strain evidence="12">LX22W</strain>
    </source>
</reference>
<dbReference type="GO" id="GO:0005886">
    <property type="term" value="C:plasma membrane"/>
    <property type="evidence" value="ECO:0007669"/>
    <property type="project" value="UniProtKB-SubCell"/>
</dbReference>
<dbReference type="GO" id="GO:0006935">
    <property type="term" value="P:chemotaxis"/>
    <property type="evidence" value="ECO:0007669"/>
    <property type="project" value="UniProtKB-KW"/>
</dbReference>
<feature type="chain" id="PRO_5037564514" description="Flagellar protein FliL" evidence="11">
    <location>
        <begin position="28"/>
        <end position="139"/>
    </location>
</feature>
<keyword evidence="11" id="KW-0732">Signal</keyword>
<name>A0A923KUM4_9BURK</name>
<evidence type="ECO:0000313" key="13">
    <source>
        <dbReference type="Proteomes" id="UP000627446"/>
    </source>
</evidence>
<dbReference type="EMBL" id="JACOFZ010000007">
    <property type="protein sequence ID" value="MBC3882839.1"/>
    <property type="molecule type" value="Genomic_DNA"/>
</dbReference>
<keyword evidence="7 10" id="KW-0283">Flagellar rotation</keyword>
<keyword evidence="12" id="KW-0969">Cilium</keyword>
<evidence type="ECO:0000256" key="8">
    <source>
        <dbReference type="ARBA" id="ARBA00022989"/>
    </source>
</evidence>
<evidence type="ECO:0000256" key="11">
    <source>
        <dbReference type="SAM" id="SignalP"/>
    </source>
</evidence>
<evidence type="ECO:0000256" key="3">
    <source>
        <dbReference type="ARBA" id="ARBA00008281"/>
    </source>
</evidence>
<dbReference type="PANTHER" id="PTHR35091">
    <property type="entry name" value="FLAGELLAR PROTEIN FLIL"/>
    <property type="match status" value="1"/>
</dbReference>
<accession>A0A923KUM4</accession>
<evidence type="ECO:0000256" key="9">
    <source>
        <dbReference type="ARBA" id="ARBA00023136"/>
    </source>
</evidence>
<keyword evidence="12" id="KW-0966">Cell projection</keyword>
<evidence type="ECO:0000256" key="10">
    <source>
        <dbReference type="RuleBase" id="RU364125"/>
    </source>
</evidence>
<dbReference type="GO" id="GO:0009425">
    <property type="term" value="C:bacterial-type flagellum basal body"/>
    <property type="evidence" value="ECO:0007669"/>
    <property type="project" value="InterPro"/>
</dbReference>
<dbReference type="GO" id="GO:0071978">
    <property type="term" value="P:bacterial-type flagellum-dependent swarming motility"/>
    <property type="evidence" value="ECO:0007669"/>
    <property type="project" value="TreeGrafter"/>
</dbReference>
<dbReference type="RefSeq" id="WP_186917323.1">
    <property type="nucleotide sequence ID" value="NZ_JACOFZ010000007.1"/>
</dbReference>
<dbReference type="InterPro" id="IPR005503">
    <property type="entry name" value="FliL"/>
</dbReference>
<dbReference type="Pfam" id="PF03748">
    <property type="entry name" value="FliL"/>
    <property type="match status" value="1"/>
</dbReference>
<keyword evidence="6" id="KW-0812">Transmembrane</keyword>
<comment type="similarity">
    <text evidence="3 10">Belongs to the FliL family.</text>
</comment>
<protein>
    <recommendedName>
        <fullName evidence="10">Flagellar protein FliL</fullName>
    </recommendedName>
</protein>
<comment type="caution">
    <text evidence="12">The sequence shown here is derived from an EMBL/GenBank/DDBJ whole genome shotgun (WGS) entry which is preliminary data.</text>
</comment>
<organism evidence="12 13">
    <name type="scientific">Undibacterium nitidum</name>
    <dbReference type="NCBI Taxonomy" id="2762298"/>
    <lineage>
        <taxon>Bacteria</taxon>
        <taxon>Pseudomonadati</taxon>
        <taxon>Pseudomonadota</taxon>
        <taxon>Betaproteobacteria</taxon>
        <taxon>Burkholderiales</taxon>
        <taxon>Oxalobacteraceae</taxon>
        <taxon>Undibacterium</taxon>
    </lineage>
</organism>
<evidence type="ECO:0000256" key="1">
    <source>
        <dbReference type="ARBA" id="ARBA00002254"/>
    </source>
</evidence>
<keyword evidence="8" id="KW-1133">Transmembrane helix</keyword>
<evidence type="ECO:0000256" key="4">
    <source>
        <dbReference type="ARBA" id="ARBA00022475"/>
    </source>
</evidence>
<evidence type="ECO:0000256" key="6">
    <source>
        <dbReference type="ARBA" id="ARBA00022692"/>
    </source>
</evidence>